<name>A0ABU4S377_9GAMM</name>
<keyword evidence="3" id="KW-1185">Reference proteome</keyword>
<sequence>MNSRRSIGFFLLLLACLQVQASSLQVKGQLELRGTLSDTPEPWLYSGSGLHRYSDQHEGLSVGSSVLQAQYDFLSAWSLHGVAHINDDVDTKLGITEAYLKYKPLSANGYQWQVKTGGFYPALSLENPDIAWLSPYLYSNSAINSWVGEELRVFGGEVAFSRPGRRFHSPHSFTAVGAIFKANDPAGSLLAWRGFAMHDRQTVYNESIAFADNPAFDDPRLSRQANEVLPFSEVDGRFGYYIGGHWDYLKRSQLRVYYYDNNGDPRALNYKTGQYAWDTKFFSAAWLLKLSQRTRVIAQFMDGSTAMGPSLGVNNDYQASYVLLSHTLGKHRFSARYDRFEVQDKDHWSFDPNNSNGDSFAVAWRWNLSRHWQVGTEVMVTDSYVENRELWWEQANQQQTQWQLNARYRF</sequence>
<gene>
    <name evidence="2" type="ORF">SCD92_15890</name>
</gene>
<feature type="signal peptide" evidence="1">
    <location>
        <begin position="1"/>
        <end position="21"/>
    </location>
</feature>
<comment type="caution">
    <text evidence="2">The sequence shown here is derived from an EMBL/GenBank/DDBJ whole genome shotgun (WGS) entry which is preliminary data.</text>
</comment>
<reference evidence="2 3" key="1">
    <citation type="submission" date="2023-11" db="EMBL/GenBank/DDBJ databases">
        <title>Gilvimarinus fulvus sp. nov., isolated from the surface of Kelp.</title>
        <authorList>
            <person name="Sun Y.Y."/>
            <person name="Gong Y."/>
            <person name="Du Z.J."/>
        </authorList>
    </citation>
    <scope>NUCLEOTIDE SEQUENCE [LARGE SCALE GENOMIC DNA]</scope>
    <source>
        <strain evidence="2 3">SDUM040013</strain>
    </source>
</reference>
<evidence type="ECO:0000256" key="1">
    <source>
        <dbReference type="SAM" id="SignalP"/>
    </source>
</evidence>
<evidence type="ECO:0000313" key="3">
    <source>
        <dbReference type="Proteomes" id="UP001273505"/>
    </source>
</evidence>
<dbReference type="SUPFAM" id="SSF56935">
    <property type="entry name" value="Porins"/>
    <property type="match status" value="1"/>
</dbReference>
<dbReference type="PROSITE" id="PS51257">
    <property type="entry name" value="PROKAR_LIPOPROTEIN"/>
    <property type="match status" value="1"/>
</dbReference>
<keyword evidence="1" id="KW-0732">Signal</keyword>
<feature type="chain" id="PRO_5046477592" description="Porin" evidence="1">
    <location>
        <begin position="22"/>
        <end position="410"/>
    </location>
</feature>
<dbReference type="EMBL" id="JAXAFO010000033">
    <property type="protein sequence ID" value="MDX6850856.1"/>
    <property type="molecule type" value="Genomic_DNA"/>
</dbReference>
<accession>A0ABU4S377</accession>
<evidence type="ECO:0000313" key="2">
    <source>
        <dbReference type="EMBL" id="MDX6850856.1"/>
    </source>
</evidence>
<dbReference type="RefSeq" id="WP_302721023.1">
    <property type="nucleotide sequence ID" value="NZ_JAULRU010000220.1"/>
</dbReference>
<dbReference type="Proteomes" id="UP001273505">
    <property type="component" value="Unassembled WGS sequence"/>
</dbReference>
<proteinExistence type="predicted"/>
<protein>
    <recommendedName>
        <fullName evidence="4">Porin</fullName>
    </recommendedName>
</protein>
<evidence type="ECO:0008006" key="4">
    <source>
        <dbReference type="Google" id="ProtNLM"/>
    </source>
</evidence>
<organism evidence="2 3">
    <name type="scientific">Gilvimarinus gilvus</name>
    <dbReference type="NCBI Taxonomy" id="3058038"/>
    <lineage>
        <taxon>Bacteria</taxon>
        <taxon>Pseudomonadati</taxon>
        <taxon>Pseudomonadota</taxon>
        <taxon>Gammaproteobacteria</taxon>
        <taxon>Cellvibrionales</taxon>
        <taxon>Cellvibrionaceae</taxon>
        <taxon>Gilvimarinus</taxon>
    </lineage>
</organism>